<gene>
    <name evidence="1" type="ORF">DFH45_003604</name>
</gene>
<name>A0A9Q5CL05_CLOBE</name>
<evidence type="ECO:0000313" key="2">
    <source>
        <dbReference type="Proteomes" id="UP000821656"/>
    </source>
</evidence>
<dbReference type="Proteomes" id="UP000821656">
    <property type="component" value="Unassembled WGS sequence"/>
</dbReference>
<sequence length="33" mass="3821">MKRRVDKIVHFQRALDGGIEQWIFIEEGLGAAH</sequence>
<dbReference type="EMBL" id="JABSXK010000001">
    <property type="protein sequence ID" value="NRV10641.1"/>
    <property type="molecule type" value="Genomic_DNA"/>
</dbReference>
<reference evidence="1" key="1">
    <citation type="submission" date="2020-05" db="EMBL/GenBank/DDBJ databases">
        <title>Genomic insights into acetone-butanol-ethanol (ABE) fermentation by sequencing solventogenic clostridia strains.</title>
        <authorList>
            <person name="Brown S."/>
        </authorList>
    </citation>
    <scope>NUCLEOTIDE SEQUENCE</scope>
    <source>
        <strain evidence="1">DJ126</strain>
    </source>
</reference>
<protein>
    <submittedName>
        <fullName evidence="1">Uncharacterized protein</fullName>
    </submittedName>
</protein>
<accession>A0A9Q5CL05</accession>
<organism evidence="1 2">
    <name type="scientific">Clostridium beijerinckii</name>
    <name type="common">Clostridium MP</name>
    <dbReference type="NCBI Taxonomy" id="1520"/>
    <lineage>
        <taxon>Bacteria</taxon>
        <taxon>Bacillati</taxon>
        <taxon>Bacillota</taxon>
        <taxon>Clostridia</taxon>
        <taxon>Eubacteriales</taxon>
        <taxon>Clostridiaceae</taxon>
        <taxon>Clostridium</taxon>
    </lineage>
</organism>
<comment type="caution">
    <text evidence="1">The sequence shown here is derived from an EMBL/GenBank/DDBJ whole genome shotgun (WGS) entry which is preliminary data.</text>
</comment>
<proteinExistence type="predicted"/>
<dbReference type="AlphaFoldDB" id="A0A9Q5CL05"/>
<evidence type="ECO:0000313" key="1">
    <source>
        <dbReference type="EMBL" id="NRV10641.1"/>
    </source>
</evidence>